<dbReference type="Proteomes" id="UP000183039">
    <property type="component" value="Unassembled WGS sequence"/>
</dbReference>
<sequence>MRQYKQVLEYSTIHFDDYFMKLGENYEKEKQLIKESNQQLNEQTK</sequence>
<organism evidence="1 2">
    <name type="scientific">Enterococcus silesiacus</name>
    <dbReference type="NCBI Taxonomy" id="332949"/>
    <lineage>
        <taxon>Bacteria</taxon>
        <taxon>Bacillati</taxon>
        <taxon>Bacillota</taxon>
        <taxon>Bacilli</taxon>
        <taxon>Lactobacillales</taxon>
        <taxon>Enterococcaceae</taxon>
        <taxon>Enterococcus</taxon>
    </lineage>
</organism>
<reference evidence="1 2" key="1">
    <citation type="submission" date="2014-12" db="EMBL/GenBank/DDBJ databases">
        <title>Draft genome sequences of 29 type strains of Enterococci.</title>
        <authorList>
            <person name="Zhong Z."/>
            <person name="Sun Z."/>
            <person name="Liu W."/>
            <person name="Zhang W."/>
            <person name="Zhang H."/>
        </authorList>
    </citation>
    <scope>NUCLEOTIDE SEQUENCE [LARGE SCALE GENOMIC DNA]</scope>
    <source>
        <strain evidence="1 2">DSM 22801</strain>
    </source>
</reference>
<protein>
    <submittedName>
        <fullName evidence="1">Uncharacterized protein</fullName>
    </submittedName>
</protein>
<evidence type="ECO:0000313" key="1">
    <source>
        <dbReference type="EMBL" id="OJG89986.1"/>
    </source>
</evidence>
<accession>A0AA91GG53</accession>
<proteinExistence type="predicted"/>
<dbReference type="EMBL" id="JXLC01000021">
    <property type="protein sequence ID" value="OJG89986.1"/>
    <property type="molecule type" value="Genomic_DNA"/>
</dbReference>
<gene>
    <name evidence="1" type="ORF">RV15_GL001552</name>
</gene>
<name>A0AA91GG53_9ENTE</name>
<evidence type="ECO:0000313" key="2">
    <source>
        <dbReference type="Proteomes" id="UP000183039"/>
    </source>
</evidence>
<comment type="caution">
    <text evidence="1">The sequence shown here is derived from an EMBL/GenBank/DDBJ whole genome shotgun (WGS) entry which is preliminary data.</text>
</comment>
<dbReference type="AlphaFoldDB" id="A0AA91GG53"/>
<dbReference type="RefSeq" id="WP_217265828.1">
    <property type="nucleotide sequence ID" value="NZ_JXLC01000021.1"/>
</dbReference>